<gene>
    <name evidence="6" type="primary">lptC</name>
    <name evidence="6" type="ORF">LK996_12875</name>
</gene>
<dbReference type="EMBL" id="JAJGAK010000003">
    <property type="protein sequence ID" value="MCC8363965.1"/>
    <property type="molecule type" value="Genomic_DNA"/>
</dbReference>
<dbReference type="Pfam" id="PF06835">
    <property type="entry name" value="LptC"/>
    <property type="match status" value="1"/>
</dbReference>
<evidence type="ECO:0000313" key="7">
    <source>
        <dbReference type="Proteomes" id="UP001165293"/>
    </source>
</evidence>
<evidence type="ECO:0000256" key="3">
    <source>
        <dbReference type="ARBA" id="ARBA00022692"/>
    </source>
</evidence>
<protein>
    <submittedName>
        <fullName evidence="6">LPS export ABC transporter periplasmic protein LptC</fullName>
    </submittedName>
</protein>
<sequence length="192" mass="21166">MIVRGWLVLLLLVVAAATGWSIWKSRPDERTPVADPTRSTYVLTDFEAIVLDDQGHESFTVQAPRLARSPADETMTLETPVFFIPVAPGPNQVPTREAGWEVRSKTAWVSGSGDEVRLQGNVVATSMPSARGMKMTTEQLNVFPEKNRAVSPSLVTVTQPGSILRGQGMEALLDSKRVRFHSNVKLHYVPTR</sequence>
<dbReference type="InterPro" id="IPR010664">
    <property type="entry name" value="LipoPS_assembly_LptC-rel"/>
</dbReference>
<organism evidence="6 7">
    <name type="scientific">Noviluteimonas lactosilytica</name>
    <dbReference type="NCBI Taxonomy" id="2888523"/>
    <lineage>
        <taxon>Bacteria</taxon>
        <taxon>Pseudomonadati</taxon>
        <taxon>Pseudomonadota</taxon>
        <taxon>Gammaproteobacteria</taxon>
        <taxon>Lysobacterales</taxon>
        <taxon>Lysobacteraceae</taxon>
        <taxon>Noviluteimonas</taxon>
    </lineage>
</organism>
<dbReference type="RefSeq" id="WP_230527757.1">
    <property type="nucleotide sequence ID" value="NZ_JAJGAK010000003.1"/>
</dbReference>
<dbReference type="Gene3D" id="2.60.450.10">
    <property type="entry name" value="Lipopolysaccharide (LPS) transport protein A like domain"/>
    <property type="match status" value="1"/>
</dbReference>
<keyword evidence="2" id="KW-0997">Cell inner membrane</keyword>
<reference evidence="6" key="1">
    <citation type="submission" date="2021-10" db="EMBL/GenBank/DDBJ databases">
        <authorList>
            <person name="Lyu M."/>
            <person name="Wang X."/>
            <person name="Meng X."/>
            <person name="Xu K."/>
        </authorList>
    </citation>
    <scope>NUCLEOTIDE SEQUENCE</scope>
    <source>
        <strain evidence="6">A6</strain>
    </source>
</reference>
<proteinExistence type="predicted"/>
<evidence type="ECO:0000313" key="6">
    <source>
        <dbReference type="EMBL" id="MCC8363965.1"/>
    </source>
</evidence>
<keyword evidence="1" id="KW-1003">Cell membrane</keyword>
<comment type="caution">
    <text evidence="6">The sequence shown here is derived from an EMBL/GenBank/DDBJ whole genome shotgun (WGS) entry which is preliminary data.</text>
</comment>
<evidence type="ECO:0000256" key="4">
    <source>
        <dbReference type="ARBA" id="ARBA00022989"/>
    </source>
</evidence>
<dbReference type="PANTHER" id="PTHR37481">
    <property type="entry name" value="LIPOPOLYSACCHARIDE EXPORT SYSTEM PROTEIN LPTC"/>
    <property type="match status" value="1"/>
</dbReference>
<keyword evidence="4" id="KW-1133">Transmembrane helix</keyword>
<dbReference type="NCBIfam" id="TIGR04409">
    <property type="entry name" value="LptC_YrbK"/>
    <property type="match status" value="1"/>
</dbReference>
<name>A0ABS8JK31_9GAMM</name>
<keyword evidence="7" id="KW-1185">Reference proteome</keyword>
<dbReference type="InterPro" id="IPR026265">
    <property type="entry name" value="LptC"/>
</dbReference>
<accession>A0ABS8JK31</accession>
<dbReference type="Proteomes" id="UP001165293">
    <property type="component" value="Unassembled WGS sequence"/>
</dbReference>
<keyword evidence="5" id="KW-0472">Membrane</keyword>
<evidence type="ECO:0000256" key="5">
    <source>
        <dbReference type="ARBA" id="ARBA00023136"/>
    </source>
</evidence>
<evidence type="ECO:0000256" key="1">
    <source>
        <dbReference type="ARBA" id="ARBA00022475"/>
    </source>
</evidence>
<dbReference type="InterPro" id="IPR052363">
    <property type="entry name" value="LPS_export_LptC"/>
</dbReference>
<keyword evidence="3" id="KW-0812">Transmembrane</keyword>
<evidence type="ECO:0000256" key="2">
    <source>
        <dbReference type="ARBA" id="ARBA00022519"/>
    </source>
</evidence>
<dbReference type="PANTHER" id="PTHR37481:SF1">
    <property type="entry name" value="LIPOPOLYSACCHARIDE EXPORT SYSTEM PROTEIN LPTC"/>
    <property type="match status" value="1"/>
</dbReference>